<reference evidence="4 5" key="1">
    <citation type="submission" date="2024-02" db="EMBL/GenBank/DDBJ databases">
        <authorList>
            <person name="Chen Y."/>
            <person name="Shah S."/>
            <person name="Dougan E. K."/>
            <person name="Thang M."/>
            <person name="Chan C."/>
        </authorList>
    </citation>
    <scope>NUCLEOTIDE SEQUENCE [LARGE SCALE GENOMIC DNA]</scope>
</reference>
<dbReference type="InterPro" id="IPR013087">
    <property type="entry name" value="Znf_C2H2_type"/>
</dbReference>
<dbReference type="Pfam" id="PF14214">
    <property type="entry name" value="Helitron_like_N"/>
    <property type="match status" value="1"/>
</dbReference>
<sequence>MFDVAERLWDLQTVRMERQWNEPTGFEDQEDVLEAVLQILHGRRATVETDGKSRKRKGALDDADKAFLRGLMRRYGLELIDHPEKPCLWQEVFTKADFLQTLWFVIQRLLHPRASGELTALRCLHQPDRIAALRASRSRALRRNGVHADVLSLHQELLEWQMDTGTSRLPNESEDRPLSSKIDSYKEKDRRNRISSMKKAYPPDFEPLEQLSLDCLTGAGDSSTGVQWRSEFEEQLMLSVPGWTEDAKKSRTFHTLQEVLQCGDVFLQQCFATLQSYGLSLQRKLSVLAAKLQCTPSIPGVAEAMSTRLLSTPQDTEEMELNRYVCRLCDFQCADKEVLQEHIKDAHSNDTEVARAWVEYRKKVPSWTVQRSLMANADAALREPGRDGALREERACVVCARRFWSEELRPVILFQDPAAGAPETVDGEEEDQRVKKIAPSQQRRLCRVLGVQRYLERWPQLQARPEAIAELKASAVEHPFLKEELLLLHRRRMPADVRDPCDVCRECCGPLTSSMVSLPRYSLANDLWIGRQLPALRNLAAATKRLLPMVRTCLQVTVLQPGNLVREERQKGFIGNSIFLPQAAPTAIRAVLPPPEQDMQESILFVLVGDGQNKTALQSSALLKAPRGEYESAVRCLQSTSPYYEEVTLRDAGESTLQGCILETGVNSYLAKQLLQQGPADAQGQEDDDTEENQEAEPMEDAGHLVSSIVGLNDGEDEQCKWLKVGRDMQELCRRKPGSRLSVAQQVCRDRDGNVVSDGSSARSSQLLGREGLRERQALGQIKSIQSLAAQSAQSHRQVEADMFQVRPSKLVVPSQGSPASMFEPSTWAMAFPDLFPWGDGVPFLKRETRMDAAEVFRYLLIREELQYKLPSESELVSAPLPRWSLSVARQETLLPVMYDVQRRLELMKSTKAYVQRRGFAKHLNLIANVSTEDLLKAMALHGEAADIRTLMQDANVDPALKRALGGVLQSTANIIGLEGHRSQIRLRGHAAGWHYGNAHLFVTPNLADVRAPLMLQLHLQTNGIAEVEAQSICLDWDDEIPGLPTAATMRRIIARDPVSQARFFHLMMKIFFEELLGIEPTFQKERYAVGFPRCFEDGMATSLYGGIFGDIAALCGPLETQGRGSMHPHILIVLLGHDLISRAHTLMRRIGHGELVVELQRWSRKVLEAAAKIRWDSQLALSDCLNVEGTPLPFSEKQRSECGKQYAEVPLQATEPDGHEIIADREQQVGPPRLTGCFASLRPRYLRRKLHEEFPREIWKTAFCSDYRRLVIQNHFHKCTKSCFKKSAKKGKRGCRFGCFHVELFKDETDGKMKTRCYKGWPRVQEPRFVRLPHETADVTLLEHFKNENPHVTQPRRDHPFEGMSNPAAQVVMRCNVDVKYLGRAFDAADLEKVASEVGGLSALDPQALPDTDAEPQQSTSASSVDVPMHDVNLDSGDVDDSMQVVREQVKKRKTATMNALGPHKDTSQFSHTMERILIDMFRDMEDVQFYTGEYASKKFEVSRNLLPELYAGVQKLETEETERLQSASIAEDATAPQAASSANLPGGQQQHRALSILRRLAFGMQRCVAKSNGEMAYQLLYEQEQYVTFGGYNMFFRYIPYAIMQCRLQALTDASADHPECAVPPLDVPPPDAAAALPIQEVADIEEEVDGRGSKKQQLAHFNQKDDFLHRGSHPLLRSMSLLMYSRFVRRVDRSKAGQADGLQFFEFDAHYPHHRSSLQEVRLADNNVVVPTDLRLPADHETEKLAAYMLGLTFPFPTCTGDCNNSQHCFACHVVEVHESRREITARFTPVWRHWNASMKVRQEAAQTRILAGLSVPVLRDVVGVRAWYSAKATPGRRLFADFMKKLAQQHLGRVESVFVDIPRIHELICMYLNVEPQSHYSQLTPLEHLCTLQLSWLERYRLHQAARRLSSSQRRAERFAYMSNVDMEEADPEEDETGAVDIEGEDADDDMQHADALERMECAPHPIHKDSLADALFRDREWYAVMANSKAKALKTSLQKLMQFVNCLGGVPDVKHGMGIRSNGTTELDRTWSHADTGRIFAAQKQYLEYIAGG</sequence>
<dbReference type="InterPro" id="IPR046700">
    <property type="entry name" value="DUF6570"/>
</dbReference>
<feature type="region of interest" description="Disordered" evidence="2">
    <location>
        <begin position="1405"/>
        <end position="1430"/>
    </location>
</feature>
<evidence type="ECO:0000259" key="3">
    <source>
        <dbReference type="PROSITE" id="PS50157"/>
    </source>
</evidence>
<evidence type="ECO:0000256" key="1">
    <source>
        <dbReference type="PROSITE-ProRule" id="PRU00042"/>
    </source>
</evidence>
<keyword evidence="1" id="KW-0862">Zinc</keyword>
<evidence type="ECO:0000313" key="4">
    <source>
        <dbReference type="EMBL" id="CAK9081733.1"/>
    </source>
</evidence>
<feature type="compositionally biased region" description="Polar residues" evidence="2">
    <location>
        <begin position="1416"/>
        <end position="1425"/>
    </location>
</feature>
<dbReference type="EMBL" id="CAXAMN010023873">
    <property type="protein sequence ID" value="CAK9081733.1"/>
    <property type="molecule type" value="Genomic_DNA"/>
</dbReference>
<feature type="region of interest" description="Disordered" evidence="2">
    <location>
        <begin position="1527"/>
        <end position="1549"/>
    </location>
</feature>
<dbReference type="PROSITE" id="PS00028">
    <property type="entry name" value="ZINC_FINGER_C2H2_1"/>
    <property type="match status" value="1"/>
</dbReference>
<name>A0ABP0Q0C9_9DINO</name>
<keyword evidence="1" id="KW-0479">Metal-binding</keyword>
<evidence type="ECO:0000256" key="2">
    <source>
        <dbReference type="SAM" id="MobiDB-lite"/>
    </source>
</evidence>
<dbReference type="PROSITE" id="PS50157">
    <property type="entry name" value="ZINC_FINGER_C2H2_2"/>
    <property type="match status" value="1"/>
</dbReference>
<organism evidence="4 5">
    <name type="scientific">Durusdinium trenchii</name>
    <dbReference type="NCBI Taxonomy" id="1381693"/>
    <lineage>
        <taxon>Eukaryota</taxon>
        <taxon>Sar</taxon>
        <taxon>Alveolata</taxon>
        <taxon>Dinophyceae</taxon>
        <taxon>Suessiales</taxon>
        <taxon>Symbiodiniaceae</taxon>
        <taxon>Durusdinium</taxon>
    </lineage>
</organism>
<dbReference type="InterPro" id="IPR025476">
    <property type="entry name" value="Helitron_helicase-like"/>
</dbReference>
<accession>A0ABP0Q0C9</accession>
<dbReference type="Proteomes" id="UP001642484">
    <property type="component" value="Unassembled WGS sequence"/>
</dbReference>
<evidence type="ECO:0000313" key="5">
    <source>
        <dbReference type="Proteomes" id="UP001642484"/>
    </source>
</evidence>
<dbReference type="Pfam" id="PF20209">
    <property type="entry name" value="DUF6570"/>
    <property type="match status" value="1"/>
</dbReference>
<protein>
    <recommendedName>
        <fullName evidence="3">C2H2-type domain-containing protein</fullName>
    </recommendedName>
</protein>
<feature type="compositionally biased region" description="Polar residues" evidence="2">
    <location>
        <begin position="1539"/>
        <end position="1549"/>
    </location>
</feature>
<gene>
    <name evidence="4" type="ORF">CCMP2556_LOCUS39966</name>
</gene>
<feature type="region of interest" description="Disordered" evidence="2">
    <location>
        <begin position="677"/>
        <end position="702"/>
    </location>
</feature>
<comment type="caution">
    <text evidence="4">The sequence shown here is derived from an EMBL/GenBank/DDBJ whole genome shotgun (WGS) entry which is preliminary data.</text>
</comment>
<keyword evidence="5" id="KW-1185">Reference proteome</keyword>
<feature type="domain" description="C2H2-type" evidence="3">
    <location>
        <begin position="324"/>
        <end position="352"/>
    </location>
</feature>
<proteinExistence type="predicted"/>
<feature type="compositionally biased region" description="Acidic residues" evidence="2">
    <location>
        <begin position="684"/>
        <end position="700"/>
    </location>
</feature>
<keyword evidence="1" id="KW-0863">Zinc-finger</keyword>
<dbReference type="SMART" id="SM00355">
    <property type="entry name" value="ZnF_C2H2"/>
    <property type="match status" value="1"/>
</dbReference>